<reference evidence="5 6" key="1">
    <citation type="journal article" date="2016" name="Genome Biol. Evol.">
        <title>Gene Family Evolution Reflects Adaptation to Soil Environmental Stressors in the Genome of the Collembolan Orchesella cincta.</title>
        <authorList>
            <person name="Faddeeva-Vakhrusheva A."/>
            <person name="Derks M.F."/>
            <person name="Anvar S.Y."/>
            <person name="Agamennone V."/>
            <person name="Suring W."/>
            <person name="Smit S."/>
            <person name="van Straalen N.M."/>
            <person name="Roelofs D."/>
        </authorList>
    </citation>
    <scope>NUCLEOTIDE SEQUENCE [LARGE SCALE GENOMIC DNA]</scope>
    <source>
        <tissue evidence="5">Mixed pool</tissue>
    </source>
</reference>
<gene>
    <name evidence="5" type="ORF">Ocin01_17657</name>
</gene>
<comment type="caution">
    <text evidence="5">The sequence shown here is derived from an EMBL/GenBank/DDBJ whole genome shotgun (WGS) entry which is preliminary data.</text>
</comment>
<evidence type="ECO:0000256" key="2">
    <source>
        <dbReference type="ARBA" id="ARBA00023043"/>
    </source>
</evidence>
<feature type="compositionally biased region" description="Basic residues" evidence="4">
    <location>
        <begin position="148"/>
        <end position="160"/>
    </location>
</feature>
<keyword evidence="6" id="KW-1185">Reference proteome</keyword>
<proteinExistence type="predicted"/>
<name>A0A1D2M7R8_ORCCI</name>
<dbReference type="OMA" id="MSIRVES"/>
<feature type="repeat" description="ANK" evidence="3">
    <location>
        <begin position="456"/>
        <end position="488"/>
    </location>
</feature>
<evidence type="ECO:0000313" key="6">
    <source>
        <dbReference type="Proteomes" id="UP000094527"/>
    </source>
</evidence>
<dbReference type="Proteomes" id="UP000094527">
    <property type="component" value="Unassembled WGS sequence"/>
</dbReference>
<dbReference type="InterPro" id="IPR036770">
    <property type="entry name" value="Ankyrin_rpt-contain_sf"/>
</dbReference>
<dbReference type="STRING" id="48709.A0A1D2M7R8"/>
<organism evidence="5 6">
    <name type="scientific">Orchesella cincta</name>
    <name type="common">Springtail</name>
    <name type="synonym">Podura cincta</name>
    <dbReference type="NCBI Taxonomy" id="48709"/>
    <lineage>
        <taxon>Eukaryota</taxon>
        <taxon>Metazoa</taxon>
        <taxon>Ecdysozoa</taxon>
        <taxon>Arthropoda</taxon>
        <taxon>Hexapoda</taxon>
        <taxon>Collembola</taxon>
        <taxon>Entomobryomorpha</taxon>
        <taxon>Entomobryoidea</taxon>
        <taxon>Orchesellidae</taxon>
        <taxon>Orchesellinae</taxon>
        <taxon>Orchesella</taxon>
    </lineage>
</organism>
<feature type="compositionally biased region" description="Basic residues" evidence="4">
    <location>
        <begin position="197"/>
        <end position="208"/>
    </location>
</feature>
<evidence type="ECO:0000313" key="5">
    <source>
        <dbReference type="EMBL" id="ODM89027.1"/>
    </source>
</evidence>
<protein>
    <submittedName>
        <fullName evidence="5">Poly(ADP-ribose) polymerase pme-5</fullName>
    </submittedName>
</protein>
<dbReference type="PANTHER" id="PTHR24198:SF165">
    <property type="entry name" value="ANKYRIN REPEAT-CONTAINING PROTEIN-RELATED"/>
    <property type="match status" value="1"/>
</dbReference>
<dbReference type="SUPFAM" id="SSF48403">
    <property type="entry name" value="Ankyrin repeat"/>
    <property type="match status" value="1"/>
</dbReference>
<keyword evidence="1" id="KW-0677">Repeat</keyword>
<dbReference type="OrthoDB" id="2017365at2759"/>
<feature type="non-terminal residue" evidence="5">
    <location>
        <position position="547"/>
    </location>
</feature>
<feature type="compositionally biased region" description="Low complexity" evidence="4">
    <location>
        <begin position="40"/>
        <end position="53"/>
    </location>
</feature>
<dbReference type="SMART" id="SM00248">
    <property type="entry name" value="ANK"/>
    <property type="match status" value="3"/>
</dbReference>
<dbReference type="AlphaFoldDB" id="A0A1D2M7R8"/>
<dbReference type="EMBL" id="LJIJ01002970">
    <property type="protein sequence ID" value="ODM89027.1"/>
    <property type="molecule type" value="Genomic_DNA"/>
</dbReference>
<evidence type="ECO:0000256" key="4">
    <source>
        <dbReference type="SAM" id="MobiDB-lite"/>
    </source>
</evidence>
<dbReference type="Gene3D" id="1.25.40.20">
    <property type="entry name" value="Ankyrin repeat-containing domain"/>
    <property type="match status" value="1"/>
</dbReference>
<feature type="region of interest" description="Disordered" evidence="4">
    <location>
        <begin position="1"/>
        <end position="219"/>
    </location>
</feature>
<dbReference type="PANTHER" id="PTHR24198">
    <property type="entry name" value="ANKYRIN REPEAT AND PROTEIN KINASE DOMAIN-CONTAINING PROTEIN"/>
    <property type="match status" value="1"/>
</dbReference>
<feature type="compositionally biased region" description="Basic and acidic residues" evidence="4">
    <location>
        <begin position="181"/>
        <end position="196"/>
    </location>
</feature>
<feature type="compositionally biased region" description="Polar residues" evidence="4">
    <location>
        <begin position="112"/>
        <end position="123"/>
    </location>
</feature>
<dbReference type="Pfam" id="PF12796">
    <property type="entry name" value="Ank_2"/>
    <property type="match status" value="1"/>
</dbReference>
<dbReference type="PROSITE" id="PS50088">
    <property type="entry name" value="ANK_REPEAT"/>
    <property type="match status" value="1"/>
</dbReference>
<sequence>MVRIRARQVKVPDLLSSPLPQPARKRKIGDNSINSHSTVSPASANGNNNASIRASKRSRTTHLPYQSPESLEALITVAGRRKKPAELQETPRSKVSRAPKKPEKPVKRLKKQASNTKQTTPKQSVRRKLLATPEPPKSTVKAVSSLTKAKKKVVKAKKALIKPTKQKAATPRVAVRKRKNAKDETDVDKPVSDKGKKTPKAKKRKGKLNPKPELTNYEKDPTFESRLEIPFVSTLAHSRLLIRAVILKDLKLLKKLIHEEPQKIYTLAMQRSAFVEENVLHYIVKTENKDAFKLLFEVPTKLFEKFGPSPSLLITREHTGHGSHRMFGHALRQVSVGRGGKEGNDAFLYDLNAYNYSTTPSYRQESIRIALQTGASQSFIDFLLEKQQLQDWDYTEIHLTIRKGHHLLAGKAITKAFERGGYGFNFLHGEALTKTTSSSLTPFKPVSVVKKCTYDPRFTPLHCAAINPNIEIITALLRSMPDYNLADGQGWTVGHYASVCSSPEPLKYLLQFGISVHAVTSTKRNGDGYTLLHAAISAGRTHNVKVI</sequence>
<evidence type="ECO:0000256" key="3">
    <source>
        <dbReference type="PROSITE-ProRule" id="PRU00023"/>
    </source>
</evidence>
<keyword evidence="2 3" id="KW-0040">ANK repeat</keyword>
<accession>A0A1D2M7R8</accession>
<dbReference type="InterPro" id="IPR002110">
    <property type="entry name" value="Ankyrin_rpt"/>
</dbReference>
<evidence type="ECO:0000256" key="1">
    <source>
        <dbReference type="ARBA" id="ARBA00022737"/>
    </source>
</evidence>